<dbReference type="OrthoDB" id="4005299at2759"/>
<feature type="region of interest" description="Disordered" evidence="1">
    <location>
        <begin position="103"/>
        <end position="148"/>
    </location>
</feature>
<dbReference type="InterPro" id="IPR018825">
    <property type="entry name" value="DUF2427"/>
</dbReference>
<evidence type="ECO:0000259" key="4">
    <source>
        <dbReference type="Pfam" id="PF10355"/>
    </source>
</evidence>
<dbReference type="Pfam" id="PF10355">
    <property type="entry name" value="Ytp1"/>
    <property type="match status" value="1"/>
</dbReference>
<accession>A0A9P4HHY6</accession>
<evidence type="ECO:0000313" key="6">
    <source>
        <dbReference type="Proteomes" id="UP000799777"/>
    </source>
</evidence>
<keyword evidence="2" id="KW-0472">Membrane</keyword>
<feature type="domain" description="Protein YTP1-like C-terminal" evidence="4">
    <location>
        <begin position="202"/>
        <end position="488"/>
    </location>
</feature>
<sequence>MFSIARSRFVLPAQLAFLAVNAFALVLGSIYNYKTPELYENNSHGKTGWIIIWIASAWVFMALIQVYTGRKGAHSMEDEAVQPMTAANMAQYQRVHDDFVNPSRYSNDSGQGTERNSSSLFGHSRSPSVESETQHFTGPTRSYTHDEDDSFDDVLEKRGFLRNTKVDRFFSRNVARFAAGRTLKLIRFFYVVFERTLLIQGVVAIANGTVVYGGIGRGGAVFNVLAHYIKGGIFFLYGLLTLGRWMGAFADFGWAWNVKPPKEVVGRRRAALPSAEFTESFVIWLYGCTNVFLEHLAAWGDEWTAQDLEHVSISVMFFGGGLLGMIIESTKMRDLLNSTVMSSHALSNSHDESWSQPRHYRISLNPLPALIIMLLGKMMSSHHQASMLSTMIHSQWGSMFMGFALARGFTYIIMYISPPTSFLPSRPPTEIVTSFCLIAGGITFMVSNKDTVAVLEGYSLDAMFTFTVTMGFTALLMAWTTVVIAIKGWAQRKESQGQHAKSHAGVLA</sequence>
<dbReference type="AlphaFoldDB" id="A0A9P4HHY6"/>
<feature type="transmembrane region" description="Helical" evidence="2">
    <location>
        <begin position="466"/>
        <end position="486"/>
    </location>
</feature>
<feature type="transmembrane region" description="Helical" evidence="2">
    <location>
        <begin position="197"/>
        <end position="215"/>
    </location>
</feature>
<feature type="transmembrane region" description="Helical" evidence="2">
    <location>
        <begin position="48"/>
        <end position="67"/>
    </location>
</feature>
<feature type="transmembrane region" description="Helical" evidence="2">
    <location>
        <begin position="399"/>
        <end position="417"/>
    </location>
</feature>
<evidence type="ECO:0000259" key="3">
    <source>
        <dbReference type="Pfam" id="PF10348"/>
    </source>
</evidence>
<keyword evidence="2" id="KW-0812">Transmembrane</keyword>
<dbReference type="Proteomes" id="UP000799777">
    <property type="component" value="Unassembled WGS sequence"/>
</dbReference>
<keyword evidence="2" id="KW-1133">Transmembrane helix</keyword>
<evidence type="ECO:0000256" key="1">
    <source>
        <dbReference type="SAM" id="MobiDB-lite"/>
    </source>
</evidence>
<proteinExistence type="predicted"/>
<evidence type="ECO:0008006" key="7">
    <source>
        <dbReference type="Google" id="ProtNLM"/>
    </source>
</evidence>
<reference evidence="5" key="1">
    <citation type="journal article" date="2020" name="Stud. Mycol.">
        <title>101 Dothideomycetes genomes: a test case for predicting lifestyles and emergence of pathogens.</title>
        <authorList>
            <person name="Haridas S."/>
            <person name="Albert R."/>
            <person name="Binder M."/>
            <person name="Bloem J."/>
            <person name="Labutti K."/>
            <person name="Salamov A."/>
            <person name="Andreopoulos B."/>
            <person name="Baker S."/>
            <person name="Barry K."/>
            <person name="Bills G."/>
            <person name="Bluhm B."/>
            <person name="Cannon C."/>
            <person name="Castanera R."/>
            <person name="Culley D."/>
            <person name="Daum C."/>
            <person name="Ezra D."/>
            <person name="Gonzalez J."/>
            <person name="Henrissat B."/>
            <person name="Kuo A."/>
            <person name="Liang C."/>
            <person name="Lipzen A."/>
            <person name="Lutzoni F."/>
            <person name="Magnuson J."/>
            <person name="Mondo S."/>
            <person name="Nolan M."/>
            <person name="Ohm R."/>
            <person name="Pangilinan J."/>
            <person name="Park H.-J."/>
            <person name="Ramirez L."/>
            <person name="Alfaro M."/>
            <person name="Sun H."/>
            <person name="Tritt A."/>
            <person name="Yoshinaga Y."/>
            <person name="Zwiers L.-H."/>
            <person name="Turgeon B."/>
            <person name="Goodwin S."/>
            <person name="Spatafora J."/>
            <person name="Crous P."/>
            <person name="Grigoriev I."/>
        </authorList>
    </citation>
    <scope>NUCLEOTIDE SEQUENCE</scope>
    <source>
        <strain evidence="5">CBS 110217</strain>
    </source>
</reference>
<dbReference type="PANTHER" id="PTHR31685:SF3">
    <property type="entry name" value="INTEGRAL MEMBRANE PROTEIN (AFU_ORTHOLOGUE AFUA_6G12730)"/>
    <property type="match status" value="1"/>
</dbReference>
<keyword evidence="6" id="KW-1185">Reference proteome</keyword>
<evidence type="ECO:0000313" key="5">
    <source>
        <dbReference type="EMBL" id="KAF2033366.1"/>
    </source>
</evidence>
<name>A0A9P4HHY6_9PLEO</name>
<gene>
    <name evidence="5" type="ORF">EK21DRAFT_58850</name>
</gene>
<organism evidence="5 6">
    <name type="scientific">Setomelanomma holmii</name>
    <dbReference type="NCBI Taxonomy" id="210430"/>
    <lineage>
        <taxon>Eukaryota</taxon>
        <taxon>Fungi</taxon>
        <taxon>Dikarya</taxon>
        <taxon>Ascomycota</taxon>
        <taxon>Pezizomycotina</taxon>
        <taxon>Dothideomycetes</taxon>
        <taxon>Pleosporomycetidae</taxon>
        <taxon>Pleosporales</taxon>
        <taxon>Pleosporineae</taxon>
        <taxon>Phaeosphaeriaceae</taxon>
        <taxon>Setomelanomma</taxon>
    </lineage>
</organism>
<dbReference type="Pfam" id="PF10348">
    <property type="entry name" value="DUF2427"/>
    <property type="match status" value="1"/>
</dbReference>
<dbReference type="InterPro" id="IPR018827">
    <property type="entry name" value="YTP1_C"/>
</dbReference>
<feature type="compositionally biased region" description="Polar residues" evidence="1">
    <location>
        <begin position="103"/>
        <end position="142"/>
    </location>
</feature>
<comment type="caution">
    <text evidence="5">The sequence shown here is derived from an EMBL/GenBank/DDBJ whole genome shotgun (WGS) entry which is preliminary data.</text>
</comment>
<dbReference type="EMBL" id="ML978167">
    <property type="protein sequence ID" value="KAF2033366.1"/>
    <property type="molecule type" value="Genomic_DNA"/>
</dbReference>
<protein>
    <recommendedName>
        <fullName evidence="7">Integral membrane protein</fullName>
    </recommendedName>
</protein>
<dbReference type="PANTHER" id="PTHR31685">
    <property type="entry name" value="INTEGRAL MEMBRANE PROTEIN (AFU_ORTHOLOGUE AFUA_6G12730)-RELATED"/>
    <property type="match status" value="1"/>
</dbReference>
<feature type="domain" description="DUF2427" evidence="3">
    <location>
        <begin position="1"/>
        <end position="65"/>
    </location>
</feature>
<evidence type="ECO:0000256" key="2">
    <source>
        <dbReference type="SAM" id="Phobius"/>
    </source>
</evidence>